<gene>
    <name evidence="2" type="ORF">B0H17DRAFT_1184905</name>
</gene>
<name>A0AAD7G7J2_MYCRO</name>
<organism evidence="2 3">
    <name type="scientific">Mycena rosella</name>
    <name type="common">Pink bonnet</name>
    <name type="synonym">Agaricus rosellus</name>
    <dbReference type="NCBI Taxonomy" id="1033263"/>
    <lineage>
        <taxon>Eukaryota</taxon>
        <taxon>Fungi</taxon>
        <taxon>Dikarya</taxon>
        <taxon>Basidiomycota</taxon>
        <taxon>Agaricomycotina</taxon>
        <taxon>Agaricomycetes</taxon>
        <taxon>Agaricomycetidae</taxon>
        <taxon>Agaricales</taxon>
        <taxon>Marasmiineae</taxon>
        <taxon>Mycenaceae</taxon>
        <taxon>Mycena</taxon>
    </lineage>
</organism>
<dbReference type="Gene3D" id="2.30.30.490">
    <property type="match status" value="1"/>
</dbReference>
<comment type="caution">
    <text evidence="2">The sequence shown here is derived from an EMBL/GenBank/DDBJ whole genome shotgun (WGS) entry which is preliminary data.</text>
</comment>
<sequence length="351" mass="38339">MPISFTLLERVAHAFTSAHPPVLPLAQPLPAPGARTLESVAYKGFALRPGDYVHLSPATEDALKAGGRAGRPIVGRVVGCWRDDTDVGGVSVQWYLRADEVHLAPDGDDAARGRDRGQGRADRRPLSSPYLCPFANDGIDKKTNHLLADVLEKVAYQHVSSAPAWYPGWPLHVFRYRYDAVRVGVCRIPRADWFSSESEAPAEKLDLFCSAWARSRGGRASSWTERHFERDFTTGEVLWFPGPPTHVARAPPPRHRLEYLHFLARKYHPQPELEPKPVPMNGHPNGGTGAANGGIGAGGDDPMAGDGGVVAEKDVEMGSEPPTKRRKLAVEERYVSASERIRKVLSAVGDA</sequence>
<accession>A0AAD7G7J2</accession>
<feature type="region of interest" description="Disordered" evidence="1">
    <location>
        <begin position="106"/>
        <end position="125"/>
    </location>
</feature>
<evidence type="ECO:0000256" key="1">
    <source>
        <dbReference type="SAM" id="MobiDB-lite"/>
    </source>
</evidence>
<keyword evidence="3" id="KW-1185">Reference proteome</keyword>
<reference evidence="2" key="1">
    <citation type="submission" date="2023-03" db="EMBL/GenBank/DDBJ databases">
        <title>Massive genome expansion in bonnet fungi (Mycena s.s.) driven by repeated elements and novel gene families across ecological guilds.</title>
        <authorList>
            <consortium name="Lawrence Berkeley National Laboratory"/>
            <person name="Harder C.B."/>
            <person name="Miyauchi S."/>
            <person name="Viragh M."/>
            <person name="Kuo A."/>
            <person name="Thoen E."/>
            <person name="Andreopoulos B."/>
            <person name="Lu D."/>
            <person name="Skrede I."/>
            <person name="Drula E."/>
            <person name="Henrissat B."/>
            <person name="Morin E."/>
            <person name="Kohler A."/>
            <person name="Barry K."/>
            <person name="LaButti K."/>
            <person name="Morin E."/>
            <person name="Salamov A."/>
            <person name="Lipzen A."/>
            <person name="Mereny Z."/>
            <person name="Hegedus B."/>
            <person name="Baldrian P."/>
            <person name="Stursova M."/>
            <person name="Weitz H."/>
            <person name="Taylor A."/>
            <person name="Grigoriev I.V."/>
            <person name="Nagy L.G."/>
            <person name="Martin F."/>
            <person name="Kauserud H."/>
        </authorList>
    </citation>
    <scope>NUCLEOTIDE SEQUENCE</scope>
    <source>
        <strain evidence="2">CBHHK067</strain>
    </source>
</reference>
<evidence type="ECO:0000313" key="2">
    <source>
        <dbReference type="EMBL" id="KAJ7663504.1"/>
    </source>
</evidence>
<feature type="compositionally biased region" description="Gly residues" evidence="1">
    <location>
        <begin position="284"/>
        <end position="299"/>
    </location>
</feature>
<feature type="region of interest" description="Disordered" evidence="1">
    <location>
        <begin position="282"/>
        <end position="325"/>
    </location>
</feature>
<evidence type="ECO:0008006" key="4">
    <source>
        <dbReference type="Google" id="ProtNLM"/>
    </source>
</evidence>
<protein>
    <recommendedName>
        <fullName evidence="4">BAH domain-containing protein</fullName>
    </recommendedName>
</protein>
<dbReference type="AlphaFoldDB" id="A0AAD7G7J2"/>
<proteinExistence type="predicted"/>
<dbReference type="EMBL" id="JARKIE010000233">
    <property type="protein sequence ID" value="KAJ7663504.1"/>
    <property type="molecule type" value="Genomic_DNA"/>
</dbReference>
<evidence type="ECO:0000313" key="3">
    <source>
        <dbReference type="Proteomes" id="UP001221757"/>
    </source>
</evidence>
<dbReference type="Proteomes" id="UP001221757">
    <property type="component" value="Unassembled WGS sequence"/>
</dbReference>
<dbReference type="InterPro" id="IPR043151">
    <property type="entry name" value="BAH_sf"/>
</dbReference>